<dbReference type="InterPro" id="IPR000873">
    <property type="entry name" value="AMP-dep_synth/lig_dom"/>
</dbReference>
<dbReference type="Gene3D" id="3.30.300.30">
    <property type="match status" value="1"/>
</dbReference>
<keyword evidence="3" id="KW-0547">Nucleotide-binding</keyword>
<dbReference type="PANTHER" id="PTHR43605">
    <property type="entry name" value="ACYL-COENZYME A SYNTHETASE"/>
    <property type="match status" value="1"/>
</dbReference>
<dbReference type="GO" id="GO:0006637">
    <property type="term" value="P:acyl-CoA metabolic process"/>
    <property type="evidence" value="ECO:0007669"/>
    <property type="project" value="TreeGrafter"/>
</dbReference>
<dbReference type="EMBL" id="PXYV01000016">
    <property type="protein sequence ID" value="PSR22509.1"/>
    <property type="molecule type" value="Genomic_DNA"/>
</dbReference>
<dbReference type="InterPro" id="IPR042099">
    <property type="entry name" value="ANL_N_sf"/>
</dbReference>
<dbReference type="SUPFAM" id="SSF56801">
    <property type="entry name" value="Acetyl-CoA synthetase-like"/>
    <property type="match status" value="1"/>
</dbReference>
<dbReference type="InterPro" id="IPR045851">
    <property type="entry name" value="AMP-bd_C_sf"/>
</dbReference>
<sequence length="524" mass="57769">MALGVQRLVDQYGTLPLNPAYVLVGNKPSDLPAAYFRDQETDRMVTYGDLVIESARWAEFLRERGVEPGDRVASYVPKGRALLGLALGIWRLGAVYLPLFTAFGPDAVSYRVDHSAAKLVIATEALAPKLPAVLAGRTVTVEQVMQKEGSLGMDDWVLREPDDPMILMYTSGTTGHPKGVPMPTRVLSTIEAYMRWALDVRPEDRYWNLADPGWAYGLAFALIGPWLIGKANYWLEQPFDPKTAIDWIDHWGITHFAAAPTVYRAIRAQGLALPPTLRALSSAGEPLNPSVSAWAQETVGVPILDHYGQTEAGMPINNHRFLALRRRVKPGSMGQAMPGIRAVIVDDDGNELSPGQEGHLAIDVQHSPLFSFRGYYHNEAATQERFVGQGRYYLTGDEARLDDEGDFFFVSRSDDVILTAGYRVGPFDIESVLTMHPAVAECAVVGVPDSLRGQAIKAFVVLRKGYEPTQALESDLQDLVRDRLAKTEYPRQVAFVEALPKTPSGKVQRFVLREMAMGGESQSS</sequence>
<dbReference type="GO" id="GO:0015645">
    <property type="term" value="F:fatty acid ligase activity"/>
    <property type="evidence" value="ECO:0007669"/>
    <property type="project" value="TreeGrafter"/>
</dbReference>
<evidence type="ECO:0000256" key="2">
    <source>
        <dbReference type="ARBA" id="ARBA00022598"/>
    </source>
</evidence>
<reference evidence="7 8" key="1">
    <citation type="journal article" date="2014" name="BMC Genomics">
        <title>Comparison of environmental and isolate Sulfobacillus genomes reveals diverse carbon, sulfur, nitrogen, and hydrogen metabolisms.</title>
        <authorList>
            <person name="Justice N.B."/>
            <person name="Norman A."/>
            <person name="Brown C.T."/>
            <person name="Singh A."/>
            <person name="Thomas B.C."/>
            <person name="Banfield J.F."/>
        </authorList>
    </citation>
    <scope>NUCLEOTIDE SEQUENCE [LARGE SCALE GENOMIC DNA]</scope>
    <source>
        <strain evidence="7">AMDSBA3</strain>
    </source>
</reference>
<gene>
    <name evidence="7" type="ORF">C7B45_06580</name>
</gene>
<evidence type="ECO:0000259" key="6">
    <source>
        <dbReference type="Pfam" id="PF13193"/>
    </source>
</evidence>
<evidence type="ECO:0000256" key="4">
    <source>
        <dbReference type="ARBA" id="ARBA00022840"/>
    </source>
</evidence>
<dbReference type="AlphaFoldDB" id="A0A2T2WJT9"/>
<dbReference type="GO" id="GO:0006633">
    <property type="term" value="P:fatty acid biosynthetic process"/>
    <property type="evidence" value="ECO:0007669"/>
    <property type="project" value="TreeGrafter"/>
</dbReference>
<keyword evidence="4" id="KW-0067">ATP-binding</keyword>
<keyword evidence="2" id="KW-0436">Ligase</keyword>
<dbReference type="GO" id="GO:0005524">
    <property type="term" value="F:ATP binding"/>
    <property type="evidence" value="ECO:0007669"/>
    <property type="project" value="UniProtKB-KW"/>
</dbReference>
<proteinExistence type="inferred from homology"/>
<dbReference type="Pfam" id="PF13193">
    <property type="entry name" value="AMP-binding_C"/>
    <property type="match status" value="1"/>
</dbReference>
<dbReference type="FunFam" id="3.30.300.30:FF:000005">
    <property type="entry name" value="Acyl-coenzyme A synthetase ACSM5, mitochondrial"/>
    <property type="match status" value="1"/>
</dbReference>
<dbReference type="GO" id="GO:0004321">
    <property type="term" value="F:fatty-acyl-CoA synthase activity"/>
    <property type="evidence" value="ECO:0007669"/>
    <property type="project" value="TreeGrafter"/>
</dbReference>
<feature type="domain" description="AMP-binding enzyme C-terminal" evidence="6">
    <location>
        <begin position="429"/>
        <end position="506"/>
    </location>
</feature>
<dbReference type="GO" id="GO:0016405">
    <property type="term" value="F:CoA-ligase activity"/>
    <property type="evidence" value="ECO:0007669"/>
    <property type="project" value="UniProtKB-ARBA"/>
</dbReference>
<dbReference type="InterPro" id="IPR025110">
    <property type="entry name" value="AMP-bd_C"/>
</dbReference>
<evidence type="ECO:0000313" key="7">
    <source>
        <dbReference type="EMBL" id="PSR22509.1"/>
    </source>
</evidence>
<dbReference type="Pfam" id="PF00501">
    <property type="entry name" value="AMP-binding"/>
    <property type="match status" value="1"/>
</dbReference>
<dbReference type="PROSITE" id="PS00455">
    <property type="entry name" value="AMP_BINDING"/>
    <property type="match status" value="1"/>
</dbReference>
<protein>
    <submittedName>
        <fullName evidence="7">AMP-dependent synthetase</fullName>
    </submittedName>
</protein>
<dbReference type="PANTHER" id="PTHR43605:SF10">
    <property type="entry name" value="ACYL-COA SYNTHETASE MEDIUM CHAIN FAMILY MEMBER 3"/>
    <property type="match status" value="1"/>
</dbReference>
<feature type="domain" description="AMP-dependent synthetase/ligase" evidence="5">
    <location>
        <begin position="28"/>
        <end position="376"/>
    </location>
</feature>
<evidence type="ECO:0000259" key="5">
    <source>
        <dbReference type="Pfam" id="PF00501"/>
    </source>
</evidence>
<dbReference type="Gene3D" id="3.40.50.12780">
    <property type="entry name" value="N-terminal domain of ligase-like"/>
    <property type="match status" value="1"/>
</dbReference>
<evidence type="ECO:0000313" key="8">
    <source>
        <dbReference type="Proteomes" id="UP000241848"/>
    </source>
</evidence>
<dbReference type="InterPro" id="IPR020845">
    <property type="entry name" value="AMP-binding_CS"/>
</dbReference>
<evidence type="ECO:0000256" key="1">
    <source>
        <dbReference type="ARBA" id="ARBA00006432"/>
    </source>
</evidence>
<comment type="similarity">
    <text evidence="1">Belongs to the ATP-dependent AMP-binding enzyme family.</text>
</comment>
<organism evidence="7 8">
    <name type="scientific">Sulfobacillus acidophilus</name>
    <dbReference type="NCBI Taxonomy" id="53633"/>
    <lineage>
        <taxon>Bacteria</taxon>
        <taxon>Bacillati</taxon>
        <taxon>Bacillota</taxon>
        <taxon>Clostridia</taxon>
        <taxon>Eubacteriales</taxon>
        <taxon>Clostridiales Family XVII. Incertae Sedis</taxon>
        <taxon>Sulfobacillus</taxon>
    </lineage>
</organism>
<comment type="caution">
    <text evidence="7">The sequence shown here is derived from an EMBL/GenBank/DDBJ whole genome shotgun (WGS) entry which is preliminary data.</text>
</comment>
<accession>A0A2T2WJT9</accession>
<name>A0A2T2WJT9_9FIRM</name>
<dbReference type="Proteomes" id="UP000241848">
    <property type="component" value="Unassembled WGS sequence"/>
</dbReference>
<dbReference type="InterPro" id="IPR051087">
    <property type="entry name" value="Mitochondrial_ACSM"/>
</dbReference>
<evidence type="ECO:0000256" key="3">
    <source>
        <dbReference type="ARBA" id="ARBA00022741"/>
    </source>
</evidence>